<evidence type="ECO:0000313" key="1">
    <source>
        <dbReference type="EMBL" id="MBN3288646.1"/>
    </source>
</evidence>
<dbReference type="Proteomes" id="UP001166093">
    <property type="component" value="Unassembled WGS sequence"/>
</dbReference>
<proteinExistence type="predicted"/>
<dbReference type="PANTHER" id="PTHR45936">
    <property type="entry name" value="TRNA-DIHYDROURIDINE(20) SYNTHASE [NAD(P)+]-LIKE"/>
    <property type="match status" value="1"/>
</dbReference>
<organism evidence="1 2">
    <name type="scientific">Polyodon spathula</name>
    <name type="common">North American paddlefish</name>
    <name type="synonym">Squalus spathula</name>
    <dbReference type="NCBI Taxonomy" id="7913"/>
    <lineage>
        <taxon>Eukaryota</taxon>
        <taxon>Metazoa</taxon>
        <taxon>Chordata</taxon>
        <taxon>Craniata</taxon>
        <taxon>Vertebrata</taxon>
        <taxon>Euteleostomi</taxon>
        <taxon>Actinopterygii</taxon>
        <taxon>Chondrostei</taxon>
        <taxon>Acipenseriformes</taxon>
        <taxon>Polyodontidae</taxon>
        <taxon>Polyodon</taxon>
    </lineage>
</organism>
<evidence type="ECO:0000313" key="2">
    <source>
        <dbReference type="Proteomes" id="UP001166093"/>
    </source>
</evidence>
<dbReference type="Gene3D" id="3.20.20.70">
    <property type="entry name" value="Aldolase class I"/>
    <property type="match status" value="1"/>
</dbReference>
<name>A0ABS2YPG6_POLSP</name>
<feature type="non-terminal residue" evidence="1">
    <location>
        <position position="1"/>
    </location>
</feature>
<dbReference type="InterPro" id="IPR052582">
    <property type="entry name" value="tRNA-DUS-like"/>
</dbReference>
<reference evidence="1" key="1">
    <citation type="journal article" date="2021" name="Cell">
        <title>Tracing the genetic footprints of vertebrate landing in non-teleost ray-finned fishes.</title>
        <authorList>
            <person name="Bi X."/>
            <person name="Wang K."/>
            <person name="Yang L."/>
            <person name="Pan H."/>
            <person name="Jiang H."/>
            <person name="Wei Q."/>
            <person name="Fang M."/>
            <person name="Yu H."/>
            <person name="Zhu C."/>
            <person name="Cai Y."/>
            <person name="He Y."/>
            <person name="Gan X."/>
            <person name="Zeng H."/>
            <person name="Yu D."/>
            <person name="Zhu Y."/>
            <person name="Jiang H."/>
            <person name="Qiu Q."/>
            <person name="Yang H."/>
            <person name="Zhang Y.E."/>
            <person name="Wang W."/>
            <person name="Zhu M."/>
            <person name="He S."/>
            <person name="Zhang G."/>
        </authorList>
    </citation>
    <scope>NUCLEOTIDE SEQUENCE</scope>
    <source>
        <strain evidence="1">Pddl_001</strain>
    </source>
</reference>
<feature type="non-terminal residue" evidence="1">
    <location>
        <position position="155"/>
    </location>
</feature>
<protein>
    <submittedName>
        <fullName evidence="1">DUS2L synthase</fullName>
    </submittedName>
</protein>
<dbReference type="EMBL" id="JAAWVQ010177628">
    <property type="protein sequence ID" value="MBN3288646.1"/>
    <property type="molecule type" value="Genomic_DNA"/>
</dbReference>
<gene>
    <name evidence="1" type="primary">Dus2_1</name>
    <name evidence="1" type="ORF">GTO93_0021822</name>
</gene>
<comment type="caution">
    <text evidence="1">The sequence shown here is derived from an EMBL/GenBank/DDBJ whole genome shotgun (WGS) entry which is preliminary data.</text>
</comment>
<dbReference type="SUPFAM" id="SSF51395">
    <property type="entry name" value="FMN-linked oxidoreductases"/>
    <property type="match status" value="1"/>
</dbReference>
<dbReference type="PANTHER" id="PTHR45936:SF1">
    <property type="entry name" value="TRNA-DIHYDROURIDINE(20) SYNTHASE [NAD(P)+]-LIKE"/>
    <property type="match status" value="1"/>
</dbReference>
<dbReference type="InterPro" id="IPR013785">
    <property type="entry name" value="Aldolase_TIM"/>
</dbReference>
<sequence>MKEEMIKQSVSRLCFRSMVALAPMVRVGTLPMRLLALDYGADFVYCEELIDIKMQPCISSTVCSGAVGLKFTSFDTLEFKSVKQPRVVAFVDCDSWQSPPCRPTREHFMQTRVCLPSFPSLEIISLQHSLNLAPSPRYHRAGPRTHRGPNNLELA</sequence>
<accession>A0ABS2YPG6</accession>
<keyword evidence="2" id="KW-1185">Reference proteome</keyword>